<reference evidence="1" key="2">
    <citation type="submission" date="2017-05" db="UniProtKB">
        <authorList>
            <consortium name="EnsemblMetazoa"/>
        </authorList>
    </citation>
    <scope>IDENTIFICATION</scope>
</reference>
<keyword evidence="2" id="KW-1185">Reference proteome</keyword>
<accession>A0A1X7U545</accession>
<dbReference type="InParanoid" id="A0A1X7U545"/>
<dbReference type="KEGG" id="aqu:109584704"/>
<organism evidence="1">
    <name type="scientific">Amphimedon queenslandica</name>
    <name type="common">Sponge</name>
    <dbReference type="NCBI Taxonomy" id="400682"/>
    <lineage>
        <taxon>Eukaryota</taxon>
        <taxon>Metazoa</taxon>
        <taxon>Porifera</taxon>
        <taxon>Demospongiae</taxon>
        <taxon>Heteroscleromorpha</taxon>
        <taxon>Haplosclerida</taxon>
        <taxon>Niphatidae</taxon>
        <taxon>Amphimedon</taxon>
    </lineage>
</organism>
<gene>
    <name evidence="1" type="primary">109584704</name>
</gene>
<proteinExistence type="predicted"/>
<dbReference type="EnsemblMetazoa" id="XM_020000536.1">
    <property type="protein sequence ID" value="XP_019856095.1"/>
    <property type="gene ID" value="LOC109584704"/>
</dbReference>
<dbReference type="Proteomes" id="UP000007879">
    <property type="component" value="Unassembled WGS sequence"/>
</dbReference>
<name>A0A1X7U545_AMPQE</name>
<protein>
    <submittedName>
        <fullName evidence="1">Uncharacterized protein</fullName>
    </submittedName>
</protein>
<evidence type="ECO:0000313" key="1">
    <source>
        <dbReference type="EnsemblMetazoa" id="Aqu2.1.22783_001"/>
    </source>
</evidence>
<sequence length="213" mass="23394">MALSIKFRGDSSSELDAVKDVLQSLSISEENVTIVKKAGGDIKIKATINTTVKVQEFSLASTGAPAAGDAIATFITVSFPGCFMTQLSSTSESQLSNGLDKNEKPTKNIKDFCSNLDLSDCLSKQINSSINSENIGDYIISIRHADMKQYMKSRDGSCYYIVQVEFSGNRIGQGIADDICEIIYKLFDHTENDKFKMLQDYYGTKAPYTPTQT</sequence>
<dbReference type="AlphaFoldDB" id="A0A1X7U545"/>
<reference evidence="2" key="1">
    <citation type="journal article" date="2010" name="Nature">
        <title>The Amphimedon queenslandica genome and the evolution of animal complexity.</title>
        <authorList>
            <person name="Srivastava M."/>
            <person name="Simakov O."/>
            <person name="Chapman J."/>
            <person name="Fahey B."/>
            <person name="Gauthier M.E."/>
            <person name="Mitros T."/>
            <person name="Richards G.S."/>
            <person name="Conaco C."/>
            <person name="Dacre M."/>
            <person name="Hellsten U."/>
            <person name="Larroux C."/>
            <person name="Putnam N.H."/>
            <person name="Stanke M."/>
            <person name="Adamska M."/>
            <person name="Darling A."/>
            <person name="Degnan S.M."/>
            <person name="Oakley T.H."/>
            <person name="Plachetzki D.C."/>
            <person name="Zhai Y."/>
            <person name="Adamski M."/>
            <person name="Calcino A."/>
            <person name="Cummins S.F."/>
            <person name="Goodstein D.M."/>
            <person name="Harris C."/>
            <person name="Jackson D.J."/>
            <person name="Leys S.P."/>
            <person name="Shu S."/>
            <person name="Woodcroft B.J."/>
            <person name="Vervoort M."/>
            <person name="Kosik K.S."/>
            <person name="Manning G."/>
            <person name="Degnan B.M."/>
            <person name="Rokhsar D.S."/>
        </authorList>
    </citation>
    <scope>NUCLEOTIDE SEQUENCE [LARGE SCALE GENOMIC DNA]</scope>
</reference>
<evidence type="ECO:0000313" key="2">
    <source>
        <dbReference type="Proteomes" id="UP000007879"/>
    </source>
</evidence>
<dbReference type="EnsemblMetazoa" id="Aqu2.1.22783_001">
    <property type="protein sequence ID" value="Aqu2.1.22783_001"/>
    <property type="gene ID" value="Aqu2.1.22783"/>
</dbReference>